<feature type="transmembrane region" description="Helical" evidence="10">
    <location>
        <begin position="23"/>
        <end position="44"/>
    </location>
</feature>
<dbReference type="InterPro" id="IPR027970">
    <property type="entry name" value="SPATA31-like"/>
</dbReference>
<keyword evidence="2 10" id="KW-0812">Transmembrane</keyword>
<evidence type="ECO:0000256" key="1">
    <source>
        <dbReference type="ARBA" id="ARBA00004167"/>
    </source>
</evidence>
<feature type="compositionally biased region" description="Polar residues" evidence="9">
    <location>
        <begin position="214"/>
        <end position="223"/>
    </location>
</feature>
<feature type="compositionally biased region" description="Pro residues" evidence="9">
    <location>
        <begin position="132"/>
        <end position="143"/>
    </location>
</feature>
<organism evidence="13">
    <name type="scientific">Ursus maritimus</name>
    <name type="common">Polar bear</name>
    <name type="synonym">Thalarctos maritimus</name>
    <dbReference type="NCBI Taxonomy" id="29073"/>
    <lineage>
        <taxon>Eukaryota</taxon>
        <taxon>Metazoa</taxon>
        <taxon>Chordata</taxon>
        <taxon>Craniata</taxon>
        <taxon>Vertebrata</taxon>
        <taxon>Euteleostomi</taxon>
        <taxon>Mammalia</taxon>
        <taxon>Eutheria</taxon>
        <taxon>Laurasiatheria</taxon>
        <taxon>Carnivora</taxon>
        <taxon>Caniformia</taxon>
        <taxon>Ursidae</taxon>
        <taxon>Ursus</taxon>
    </lineage>
</organism>
<feature type="domain" description="SPATA31-like" evidence="12">
    <location>
        <begin position="67"/>
        <end position="135"/>
    </location>
</feature>
<keyword evidence="3" id="KW-0221">Differentiation</keyword>
<sequence length="481" mass="52064">MENYLFPQKCITGGWLSSSHTSWAINIILALLCGLGLFFLLLSFQPNASLPPRTKHRNSRGGPPPRRGCSWLRLIPPVPCSHLGKLTDQGGFHQLLRQAAPGHVRKAAPAGAHQPCREPVEDATPTVAASPSPAPPTGGPPPLASTVSPEPMTSSISVHSHYSLSTSWPSEPSLPPFGLSHRPLALLPSPPCLSPSEAGRPLLTASSAPARPDSLQTLPQCNSMAPPLRSIPQSSSPHTLWLASPVPAITGLGRSSCPIPALSWWQETAKAWGLSTSTRLESHQEPLSHSPPGALFWGDPTHRQGEMRIPPFINPDVQKLLEILIAKRTELKIWKEKEKKERSDGHLNSFGRIFKSPGDKQDTMGCQSFWSMSGKANQLLGPEKPPHSKISADNLQQKCSQLFWGLPFLHSESLVATVRVTDSSLEFPSVIFNELSHALPLQIQTNVAPRLSLTQSLPDTLVPGEAQMEPSPQGPQAYKSL</sequence>
<evidence type="ECO:0008006" key="14">
    <source>
        <dbReference type="Google" id="ProtNLM"/>
    </source>
</evidence>
<feature type="domain" description="SPATA31" evidence="11">
    <location>
        <begin position="384"/>
        <end position="473"/>
    </location>
</feature>
<evidence type="ECO:0000256" key="10">
    <source>
        <dbReference type="SAM" id="Phobius"/>
    </source>
</evidence>
<feature type="region of interest" description="Disordered" evidence="9">
    <location>
        <begin position="190"/>
        <end position="236"/>
    </location>
</feature>
<dbReference type="OMA" id="WPPESCL"/>
<protein>
    <recommendedName>
        <fullName evidence="14">Spermatogenesis-associated protein 31E1-like</fullName>
    </recommendedName>
</protein>
<dbReference type="Ensembl" id="ENSUMAT00000027055.1">
    <property type="protein sequence ID" value="ENSUMAP00000022826.1"/>
    <property type="gene ID" value="ENSUMAG00000016672.1"/>
</dbReference>
<keyword evidence="6 10" id="KW-0472">Membrane</keyword>
<keyword evidence="5 10" id="KW-1133">Transmembrane helix</keyword>
<dbReference type="AlphaFoldDB" id="A0A452UPH2"/>
<evidence type="ECO:0000256" key="3">
    <source>
        <dbReference type="ARBA" id="ARBA00022782"/>
    </source>
</evidence>
<reference evidence="13" key="1">
    <citation type="submission" date="2019-03" db="UniProtKB">
        <authorList>
            <consortium name="Ensembl"/>
        </authorList>
    </citation>
    <scope>IDENTIFICATION</scope>
</reference>
<evidence type="ECO:0000256" key="9">
    <source>
        <dbReference type="SAM" id="MobiDB-lite"/>
    </source>
</evidence>
<evidence type="ECO:0000259" key="12">
    <source>
        <dbReference type="Pfam" id="PF15371"/>
    </source>
</evidence>
<evidence type="ECO:0000259" key="11">
    <source>
        <dbReference type="Pfam" id="PF14650"/>
    </source>
</evidence>
<dbReference type="Pfam" id="PF14650">
    <property type="entry name" value="FAM75"/>
    <property type="match status" value="1"/>
</dbReference>
<dbReference type="GeneTree" id="ENSGT00950000183043"/>
<comment type="function">
    <text evidence="8">May play a role in spermatogenesis.</text>
</comment>
<feature type="region of interest" description="Disordered" evidence="9">
    <location>
        <begin position="461"/>
        <end position="481"/>
    </location>
</feature>
<dbReference type="PANTHER" id="PTHR21859:SF55">
    <property type="entry name" value="SPERMATOGENESIS-ASSOCIATED PROTEIN 31A1-RELATED"/>
    <property type="match status" value="1"/>
</dbReference>
<evidence type="ECO:0000256" key="6">
    <source>
        <dbReference type="ARBA" id="ARBA00023136"/>
    </source>
</evidence>
<proteinExistence type="inferred from homology"/>
<dbReference type="GO" id="GO:0016020">
    <property type="term" value="C:membrane"/>
    <property type="evidence" value="ECO:0007669"/>
    <property type="project" value="UniProtKB-SubCell"/>
</dbReference>
<dbReference type="Pfam" id="PF15371">
    <property type="entry name" value="DUF4599"/>
    <property type="match status" value="1"/>
</dbReference>
<evidence type="ECO:0000256" key="4">
    <source>
        <dbReference type="ARBA" id="ARBA00022871"/>
    </source>
</evidence>
<evidence type="ECO:0000256" key="5">
    <source>
        <dbReference type="ARBA" id="ARBA00022989"/>
    </source>
</evidence>
<evidence type="ECO:0000313" key="13">
    <source>
        <dbReference type="Ensembl" id="ENSUMAP00000022826"/>
    </source>
</evidence>
<dbReference type="GO" id="GO:0007283">
    <property type="term" value="P:spermatogenesis"/>
    <property type="evidence" value="ECO:0007669"/>
    <property type="project" value="UniProtKB-KW"/>
</dbReference>
<evidence type="ECO:0000256" key="8">
    <source>
        <dbReference type="ARBA" id="ARBA00037695"/>
    </source>
</evidence>
<dbReference type="InterPro" id="IPR039509">
    <property type="entry name" value="SPATA31"/>
</dbReference>
<feature type="region of interest" description="Disordered" evidence="9">
    <location>
        <begin position="103"/>
        <end position="154"/>
    </location>
</feature>
<dbReference type="GO" id="GO:0030154">
    <property type="term" value="P:cell differentiation"/>
    <property type="evidence" value="ECO:0007669"/>
    <property type="project" value="UniProtKB-KW"/>
</dbReference>
<dbReference type="PANTHER" id="PTHR21859">
    <property type="entry name" value="ACROSOME-SPECIFIC PROTEIN"/>
    <property type="match status" value="1"/>
</dbReference>
<evidence type="ECO:0000256" key="2">
    <source>
        <dbReference type="ARBA" id="ARBA00022692"/>
    </source>
</evidence>
<comment type="similarity">
    <text evidence="7">Belongs to the SPATA31 family.</text>
</comment>
<name>A0A452UPH2_URSMA</name>
<evidence type="ECO:0000256" key="7">
    <source>
        <dbReference type="ARBA" id="ARBA00035009"/>
    </source>
</evidence>
<comment type="subcellular location">
    <subcellularLocation>
        <location evidence="1">Membrane</location>
        <topology evidence="1">Single-pass membrane protein</topology>
    </subcellularLocation>
</comment>
<keyword evidence="4" id="KW-0744">Spermatogenesis</keyword>
<accession>A0A452UPH2</accession>